<comment type="caution">
    <text evidence="2">The sequence shown here is derived from an EMBL/GenBank/DDBJ whole genome shotgun (WGS) entry which is preliminary data.</text>
</comment>
<evidence type="ECO:0000313" key="3">
    <source>
        <dbReference type="Proteomes" id="UP001295423"/>
    </source>
</evidence>
<sequence>MSSSSPAPDLMSEDDDAIDKTLIAMNAEFEKMLNAEIDEVAEISSRKSPRSLSPMSSLHTDDKSQSYRLDSTRSNKSGVKFQFDTNTVSEKPPTGDDSDDDDDASFLEEMSALKDVAKQIEEALRDENTDSMDVAVQKIKDSPLPNNCKSVLLQSADKRIINKILGEEKRKTSTMPENRIEQIIYIIRRDGLEAKETTNVLSVLCVVVWSIVFGLMRSVMRAEL</sequence>
<evidence type="ECO:0000256" key="1">
    <source>
        <dbReference type="SAM" id="MobiDB-lite"/>
    </source>
</evidence>
<protein>
    <submittedName>
        <fullName evidence="2">Uncharacterized protein</fullName>
    </submittedName>
</protein>
<gene>
    <name evidence="2" type="ORF">CYCCA115_LOCUS182</name>
</gene>
<proteinExistence type="predicted"/>
<evidence type="ECO:0000313" key="2">
    <source>
        <dbReference type="EMBL" id="CAJ1895734.1"/>
    </source>
</evidence>
<feature type="region of interest" description="Disordered" evidence="1">
    <location>
        <begin position="43"/>
        <end position="104"/>
    </location>
</feature>
<feature type="compositionally biased region" description="Basic and acidic residues" evidence="1">
    <location>
        <begin position="59"/>
        <end position="73"/>
    </location>
</feature>
<organism evidence="2 3">
    <name type="scientific">Cylindrotheca closterium</name>
    <dbReference type="NCBI Taxonomy" id="2856"/>
    <lineage>
        <taxon>Eukaryota</taxon>
        <taxon>Sar</taxon>
        <taxon>Stramenopiles</taxon>
        <taxon>Ochrophyta</taxon>
        <taxon>Bacillariophyta</taxon>
        <taxon>Bacillariophyceae</taxon>
        <taxon>Bacillariophycidae</taxon>
        <taxon>Bacillariales</taxon>
        <taxon>Bacillariaceae</taxon>
        <taxon>Cylindrotheca</taxon>
    </lineage>
</organism>
<dbReference type="AlphaFoldDB" id="A0AAD2CB02"/>
<reference evidence="2" key="1">
    <citation type="submission" date="2023-08" db="EMBL/GenBank/DDBJ databases">
        <authorList>
            <person name="Audoor S."/>
            <person name="Bilcke G."/>
        </authorList>
    </citation>
    <scope>NUCLEOTIDE SEQUENCE</scope>
</reference>
<feature type="compositionally biased region" description="Polar residues" evidence="1">
    <location>
        <begin position="74"/>
        <end position="89"/>
    </location>
</feature>
<name>A0AAD2CB02_9STRA</name>
<dbReference type="EMBL" id="CAKOGP040000001">
    <property type="protein sequence ID" value="CAJ1895734.1"/>
    <property type="molecule type" value="Genomic_DNA"/>
</dbReference>
<dbReference type="Proteomes" id="UP001295423">
    <property type="component" value="Unassembled WGS sequence"/>
</dbReference>
<keyword evidence="3" id="KW-1185">Reference proteome</keyword>
<accession>A0AAD2CB02</accession>